<feature type="transmembrane region" description="Helical" evidence="1">
    <location>
        <begin position="204"/>
        <end position="221"/>
    </location>
</feature>
<accession>A0A4Q0T228</accession>
<feature type="transmembrane region" description="Helical" evidence="1">
    <location>
        <begin position="441"/>
        <end position="460"/>
    </location>
</feature>
<sequence>MSRPAQVKMAHVAILLLLFVVTRGWAIAAGFHYLGNESVWLVQLLDLEILHHHLLRGLLHLHGQPPLFNMLIGVAEKIGGTGFGRVVAGFQLLLSLGAGIAVYFALILLDLPPMASFAVSLLLLLNPALVLWEFDALYTVIVYALHCFIALALVCFVRWRSNRALLWLMALAITLTLLRSSYQWTWVAAVFALLWWQMPENRRQILRVGLVGVLLAMAWPAKNYVMFRHFTSTTWGPYSVSRHWPGPPYDEPVAGWVRQGLLPTFNRPVIQQESAWLDRTWPTAKTGSPELDSTHKSDGAPNWNGLSRLEMLDQQAKEDRFLLRHDPQDYVRTMMLGMLYYLRPSSDYFTLGYPWWFWDPSVEQYQRIVRVDQAVDAVCCGIVTLRPVTRAGKAQAAYIPGGGRISSVCAGVVVAHLLVFGCLLSFFWGKRIWAGSREQRIVAMVLTLTVTYLFVLVTVVEVGENMRFRFETHALVVMVAAVFLWQVWEWRRGRRVGGPVEIG</sequence>
<protein>
    <recommendedName>
        <fullName evidence="4">Glycosyltransferase RgtA/B/C/D-like domain-containing protein</fullName>
    </recommendedName>
</protein>
<reference evidence="2 3" key="1">
    <citation type="submission" date="2018-11" db="EMBL/GenBank/DDBJ databases">
        <authorList>
            <person name="Mardanov A.V."/>
            <person name="Ravin N.V."/>
            <person name="Dedysh S.N."/>
        </authorList>
    </citation>
    <scope>NUCLEOTIDE SEQUENCE [LARGE SCALE GENOMIC DNA]</scope>
    <source>
        <strain evidence="2 3">AF10</strain>
    </source>
</reference>
<organism evidence="2 3">
    <name type="scientific">Granulicella sibirica</name>
    <dbReference type="NCBI Taxonomy" id="2479048"/>
    <lineage>
        <taxon>Bacteria</taxon>
        <taxon>Pseudomonadati</taxon>
        <taxon>Acidobacteriota</taxon>
        <taxon>Terriglobia</taxon>
        <taxon>Terriglobales</taxon>
        <taxon>Acidobacteriaceae</taxon>
        <taxon>Granulicella</taxon>
    </lineage>
</organism>
<dbReference type="EMBL" id="RDSM01000002">
    <property type="protein sequence ID" value="RXH55611.1"/>
    <property type="molecule type" value="Genomic_DNA"/>
</dbReference>
<feature type="transmembrane region" description="Helical" evidence="1">
    <location>
        <begin position="405"/>
        <end position="429"/>
    </location>
</feature>
<evidence type="ECO:0008006" key="4">
    <source>
        <dbReference type="Google" id="ProtNLM"/>
    </source>
</evidence>
<keyword evidence="1" id="KW-0812">Transmembrane</keyword>
<proteinExistence type="predicted"/>
<dbReference type="Proteomes" id="UP000289437">
    <property type="component" value="Unassembled WGS sequence"/>
</dbReference>
<comment type="caution">
    <text evidence="2">The sequence shown here is derived from an EMBL/GenBank/DDBJ whole genome shotgun (WGS) entry which is preliminary data.</text>
</comment>
<dbReference type="RefSeq" id="WP_128913232.1">
    <property type="nucleotide sequence ID" value="NZ_RDSM01000002.1"/>
</dbReference>
<feature type="transmembrane region" description="Helical" evidence="1">
    <location>
        <begin position="138"/>
        <end position="157"/>
    </location>
</feature>
<feature type="transmembrane region" description="Helical" evidence="1">
    <location>
        <begin position="115"/>
        <end position="132"/>
    </location>
</feature>
<keyword evidence="1" id="KW-0472">Membrane</keyword>
<feature type="transmembrane region" description="Helical" evidence="1">
    <location>
        <begin position="340"/>
        <end position="358"/>
    </location>
</feature>
<evidence type="ECO:0000256" key="1">
    <source>
        <dbReference type="SAM" id="Phobius"/>
    </source>
</evidence>
<gene>
    <name evidence="2" type="ORF">GRAN_2468</name>
</gene>
<feature type="transmembrane region" description="Helical" evidence="1">
    <location>
        <begin position="472"/>
        <end position="488"/>
    </location>
</feature>
<dbReference type="AlphaFoldDB" id="A0A4Q0T228"/>
<name>A0A4Q0T228_9BACT</name>
<feature type="transmembrane region" description="Helical" evidence="1">
    <location>
        <begin position="164"/>
        <end position="184"/>
    </location>
</feature>
<feature type="transmembrane region" description="Helical" evidence="1">
    <location>
        <begin position="86"/>
        <end position="108"/>
    </location>
</feature>
<reference evidence="3" key="2">
    <citation type="submission" date="2019-02" db="EMBL/GenBank/DDBJ databases">
        <title>Granulicella sibirica sp. nov., a psychrotolerant acidobacterium isolated from an organic soil layer in forested tundra, West Siberia.</title>
        <authorList>
            <person name="Oshkin I.Y."/>
            <person name="Kulichevskaya I.S."/>
            <person name="Rijpstra W.I.C."/>
            <person name="Sinninghe Damste J.S."/>
            <person name="Rakitin A.L."/>
            <person name="Ravin N.V."/>
            <person name="Dedysh S.N."/>
        </authorList>
    </citation>
    <scope>NUCLEOTIDE SEQUENCE [LARGE SCALE GENOMIC DNA]</scope>
    <source>
        <strain evidence="3">AF10</strain>
    </source>
</reference>
<evidence type="ECO:0000313" key="3">
    <source>
        <dbReference type="Proteomes" id="UP000289437"/>
    </source>
</evidence>
<dbReference type="OrthoDB" id="996005at2"/>
<keyword evidence="3" id="KW-1185">Reference proteome</keyword>
<keyword evidence="1" id="KW-1133">Transmembrane helix</keyword>
<evidence type="ECO:0000313" key="2">
    <source>
        <dbReference type="EMBL" id="RXH55611.1"/>
    </source>
</evidence>